<sequence length="169" mass="17543">MASMPPQGYSGPRSSAAPSSRPLPPPGVLTGDSRQTASALPSPSSTTTSRAQAVFHHSTSQPLSSSQSRPPTINSMSIPATTGTATNHLHIDSQNRAPAPHLQALRPTAASMAPPVTTNIPHGMMHPPSQRVSTVLPSLTVLPPHPHQPEAAANPVQQNNDVVCLSDDD</sequence>
<feature type="region of interest" description="Disordered" evidence="1">
    <location>
        <begin position="1"/>
        <end position="85"/>
    </location>
</feature>
<gene>
    <name evidence="2" type="ORF">LTRI10_LOCUS10811</name>
</gene>
<accession>A0AAV2D529</accession>
<feature type="compositionally biased region" description="Polar residues" evidence="1">
    <location>
        <begin position="73"/>
        <end position="85"/>
    </location>
</feature>
<protein>
    <submittedName>
        <fullName evidence="2">Uncharacterized protein</fullName>
    </submittedName>
</protein>
<dbReference type="AlphaFoldDB" id="A0AAV2D529"/>
<name>A0AAV2D529_9ROSI</name>
<evidence type="ECO:0000313" key="3">
    <source>
        <dbReference type="Proteomes" id="UP001497516"/>
    </source>
</evidence>
<evidence type="ECO:0000313" key="2">
    <source>
        <dbReference type="EMBL" id="CAL1366811.1"/>
    </source>
</evidence>
<organism evidence="2 3">
    <name type="scientific">Linum trigynum</name>
    <dbReference type="NCBI Taxonomy" id="586398"/>
    <lineage>
        <taxon>Eukaryota</taxon>
        <taxon>Viridiplantae</taxon>
        <taxon>Streptophyta</taxon>
        <taxon>Embryophyta</taxon>
        <taxon>Tracheophyta</taxon>
        <taxon>Spermatophyta</taxon>
        <taxon>Magnoliopsida</taxon>
        <taxon>eudicotyledons</taxon>
        <taxon>Gunneridae</taxon>
        <taxon>Pentapetalae</taxon>
        <taxon>rosids</taxon>
        <taxon>fabids</taxon>
        <taxon>Malpighiales</taxon>
        <taxon>Linaceae</taxon>
        <taxon>Linum</taxon>
    </lineage>
</organism>
<dbReference type="Proteomes" id="UP001497516">
    <property type="component" value="Chromosome 2"/>
</dbReference>
<proteinExistence type="predicted"/>
<dbReference type="EMBL" id="OZ034815">
    <property type="protein sequence ID" value="CAL1366811.1"/>
    <property type="molecule type" value="Genomic_DNA"/>
</dbReference>
<feature type="compositionally biased region" description="Low complexity" evidence="1">
    <location>
        <begin position="35"/>
        <end position="72"/>
    </location>
</feature>
<keyword evidence="3" id="KW-1185">Reference proteome</keyword>
<evidence type="ECO:0000256" key="1">
    <source>
        <dbReference type="SAM" id="MobiDB-lite"/>
    </source>
</evidence>
<feature type="region of interest" description="Disordered" evidence="1">
    <location>
        <begin position="143"/>
        <end position="169"/>
    </location>
</feature>
<reference evidence="2 3" key="1">
    <citation type="submission" date="2024-04" db="EMBL/GenBank/DDBJ databases">
        <authorList>
            <person name="Fracassetti M."/>
        </authorList>
    </citation>
    <scope>NUCLEOTIDE SEQUENCE [LARGE SCALE GENOMIC DNA]</scope>
</reference>
<feature type="compositionally biased region" description="Low complexity" evidence="1">
    <location>
        <begin position="10"/>
        <end position="20"/>
    </location>
</feature>